<proteinExistence type="predicted"/>
<feature type="region of interest" description="Disordered" evidence="2">
    <location>
        <begin position="662"/>
        <end position="705"/>
    </location>
</feature>
<dbReference type="Gene3D" id="3.30.420.10">
    <property type="entry name" value="Ribonuclease H-like superfamily/Ribonuclease H"/>
    <property type="match status" value="1"/>
</dbReference>
<dbReference type="PANTHER" id="PTHR37984:SF7">
    <property type="entry name" value="INTEGRASE CATALYTIC DOMAIN-CONTAINING PROTEIN"/>
    <property type="match status" value="1"/>
</dbReference>
<dbReference type="InterPro" id="IPR012337">
    <property type="entry name" value="RNaseH-like_sf"/>
</dbReference>
<protein>
    <recommendedName>
        <fullName evidence="1">RNA-directed DNA polymerase</fullName>
        <ecNumber evidence="1">2.7.7.49</ecNumber>
    </recommendedName>
</protein>
<feature type="compositionally biased region" description="Polar residues" evidence="2">
    <location>
        <begin position="690"/>
        <end position="705"/>
    </location>
</feature>
<dbReference type="InterPro" id="IPR050951">
    <property type="entry name" value="Retrovirus_Pol_polyprotein"/>
</dbReference>
<dbReference type="GO" id="GO:0003676">
    <property type="term" value="F:nucleic acid binding"/>
    <property type="evidence" value="ECO:0007669"/>
    <property type="project" value="InterPro"/>
</dbReference>
<dbReference type="SUPFAM" id="SSF53098">
    <property type="entry name" value="Ribonuclease H-like"/>
    <property type="match status" value="1"/>
</dbReference>
<evidence type="ECO:0000259" key="3">
    <source>
        <dbReference type="PROSITE" id="PS50994"/>
    </source>
</evidence>
<comment type="caution">
    <text evidence="4">The sequence shown here is derived from an EMBL/GenBank/DDBJ whole genome shotgun (WGS) entry which is preliminary data.</text>
</comment>
<name>A0AAW1L5H3_POPJA</name>
<feature type="domain" description="Integrase catalytic" evidence="3">
    <location>
        <begin position="413"/>
        <end position="572"/>
    </location>
</feature>
<dbReference type="Gene3D" id="1.10.340.70">
    <property type="match status" value="1"/>
</dbReference>
<dbReference type="PANTHER" id="PTHR37984">
    <property type="entry name" value="PROTEIN CBG26694"/>
    <property type="match status" value="1"/>
</dbReference>
<evidence type="ECO:0000313" key="5">
    <source>
        <dbReference type="Proteomes" id="UP001458880"/>
    </source>
</evidence>
<evidence type="ECO:0000256" key="1">
    <source>
        <dbReference type="ARBA" id="ARBA00012493"/>
    </source>
</evidence>
<evidence type="ECO:0000313" key="4">
    <source>
        <dbReference type="EMBL" id="KAK9728107.1"/>
    </source>
</evidence>
<organism evidence="4 5">
    <name type="scientific">Popillia japonica</name>
    <name type="common">Japanese beetle</name>
    <dbReference type="NCBI Taxonomy" id="7064"/>
    <lineage>
        <taxon>Eukaryota</taxon>
        <taxon>Metazoa</taxon>
        <taxon>Ecdysozoa</taxon>
        <taxon>Arthropoda</taxon>
        <taxon>Hexapoda</taxon>
        <taxon>Insecta</taxon>
        <taxon>Pterygota</taxon>
        <taxon>Neoptera</taxon>
        <taxon>Endopterygota</taxon>
        <taxon>Coleoptera</taxon>
        <taxon>Polyphaga</taxon>
        <taxon>Scarabaeiformia</taxon>
        <taxon>Scarabaeidae</taxon>
        <taxon>Rutelinae</taxon>
        <taxon>Popillia</taxon>
    </lineage>
</organism>
<dbReference type="GO" id="GO:0003964">
    <property type="term" value="F:RNA-directed DNA polymerase activity"/>
    <property type="evidence" value="ECO:0007669"/>
    <property type="project" value="UniProtKB-EC"/>
</dbReference>
<dbReference type="Gene3D" id="2.40.70.10">
    <property type="entry name" value="Acid Proteases"/>
    <property type="match status" value="1"/>
</dbReference>
<dbReference type="Proteomes" id="UP001458880">
    <property type="component" value="Unassembled WGS sequence"/>
</dbReference>
<keyword evidence="5" id="KW-1185">Reference proteome</keyword>
<reference evidence="4 5" key="1">
    <citation type="journal article" date="2024" name="BMC Genomics">
        <title>De novo assembly and annotation of Popillia japonica's genome with initial clues to its potential as an invasive pest.</title>
        <authorList>
            <person name="Cucini C."/>
            <person name="Boschi S."/>
            <person name="Funari R."/>
            <person name="Cardaioli E."/>
            <person name="Iannotti N."/>
            <person name="Marturano G."/>
            <person name="Paoli F."/>
            <person name="Bruttini M."/>
            <person name="Carapelli A."/>
            <person name="Frati F."/>
            <person name="Nardi F."/>
        </authorList>
    </citation>
    <scope>NUCLEOTIDE SEQUENCE [LARGE SCALE GENOMIC DNA]</scope>
    <source>
        <strain evidence="4">DMR45628</strain>
    </source>
</reference>
<dbReference type="EMBL" id="JASPKY010000172">
    <property type="protein sequence ID" value="KAK9728107.1"/>
    <property type="molecule type" value="Genomic_DNA"/>
</dbReference>
<dbReference type="AlphaFoldDB" id="A0AAW1L5H3"/>
<evidence type="ECO:0000256" key="2">
    <source>
        <dbReference type="SAM" id="MobiDB-lite"/>
    </source>
</evidence>
<dbReference type="InterPro" id="IPR036397">
    <property type="entry name" value="RNaseH_sf"/>
</dbReference>
<sequence length="750" mass="85890">MAEQQEVSVLKVKKVIESSKSQAKVMAEQQEVSVLKVKKVENKEEHRKNCINCGYQHLYGKCPAFRKTCAKCQKQNHFAKMCKTRVEKRAKERRTTTSAVYSINMQKDTMWIQKVQINNKIIDFKLDTGAEINVLPLDVLNSALVEDEDELYIDSLYRTTTSAVYSINMQKDTMWIQKVQINNKIIDFKLDTGAEINVLPLDVLNSITGLTELTPSDISIIAYGSKDFKIKSKGIVKLMCQVKDISRYLYIADTLSRAALKHGSEIETEFDYATHALMKQLSISNNKLHQIERATKEDITLVQVVTYCRNGWPDKCRIPIQVIPYFKIRHQLNVHENLLLLDNKIIVPAVLRKEMLTKIHVAHQGIEKTKARARQVFYWPGINSEIENMIKSCRVCEKFSNKNRREPLNVYELPERPWQRLAADIFSYGNHSFLVVMDVYSNWLEVVKIQSKSTEEVIRKFMSIFSKFGCPDTLVCDNIPFGSAKMKAFAREWNFNIVTRSPNYPRSNGLGEKAVGIAKKMHVNGISQLSIEAHWIVTCTNFIQQNVQDQITSYSRTPYAKDTPRCKRKVKEEAGIKLPVTAELLMPKIHPDVREKLKKRQEYGRKYYDQGTKQLKELEEGSNVIVYDHSSKSWSHGQIHSKHVSPRSYIIENEEGNLIRRNRVDLKSSRNSPSIKAGFHSEPSDDSGNESKMNDVSNTLATNDNTINTDHAAGLANNMNPDITVTEKTYVTRSGRTVKQPRSLGDYHLA</sequence>
<dbReference type="PROSITE" id="PS50994">
    <property type="entry name" value="INTEGRASE"/>
    <property type="match status" value="1"/>
</dbReference>
<dbReference type="Pfam" id="PF17921">
    <property type="entry name" value="Integrase_H2C2"/>
    <property type="match status" value="1"/>
</dbReference>
<dbReference type="InterPro" id="IPR001584">
    <property type="entry name" value="Integrase_cat-core"/>
</dbReference>
<accession>A0AAW1L5H3</accession>
<dbReference type="InterPro" id="IPR041588">
    <property type="entry name" value="Integrase_H2C2"/>
</dbReference>
<dbReference type="Gene3D" id="4.10.60.10">
    <property type="entry name" value="Zinc finger, CCHC-type"/>
    <property type="match status" value="1"/>
</dbReference>
<dbReference type="FunFam" id="1.10.340.70:FF:000003">
    <property type="entry name" value="Protein CBG25708"/>
    <property type="match status" value="1"/>
</dbReference>
<gene>
    <name evidence="4" type="ORF">QE152_g18124</name>
</gene>
<dbReference type="EC" id="2.7.7.49" evidence="1"/>
<dbReference type="GO" id="GO:0015074">
    <property type="term" value="P:DNA integration"/>
    <property type="evidence" value="ECO:0007669"/>
    <property type="project" value="InterPro"/>
</dbReference>
<dbReference type="InterPro" id="IPR021109">
    <property type="entry name" value="Peptidase_aspartic_dom_sf"/>
</dbReference>
<dbReference type="SUPFAM" id="SSF50630">
    <property type="entry name" value="Acid proteases"/>
    <property type="match status" value="1"/>
</dbReference>